<protein>
    <recommendedName>
        <fullName evidence="4">Alpha-D-phosphohexomutase alpha/beta/alpha domain-containing protein</fullName>
    </recommendedName>
</protein>
<dbReference type="Pfam" id="PF02878">
    <property type="entry name" value="PGM_PMM_I"/>
    <property type="match status" value="1"/>
</dbReference>
<reference evidence="5" key="1">
    <citation type="submission" date="2018-05" db="EMBL/GenBank/DDBJ databases">
        <authorList>
            <person name="Lanie J.A."/>
            <person name="Ng W.-L."/>
            <person name="Kazmierczak K.M."/>
            <person name="Andrzejewski T.M."/>
            <person name="Davidsen T.M."/>
            <person name="Wayne K.J."/>
            <person name="Tettelin H."/>
            <person name="Glass J.I."/>
            <person name="Rusch D."/>
            <person name="Podicherti R."/>
            <person name="Tsui H.-C.T."/>
            <person name="Winkler M.E."/>
        </authorList>
    </citation>
    <scope>NUCLEOTIDE SEQUENCE</scope>
</reference>
<dbReference type="InterPro" id="IPR016055">
    <property type="entry name" value="A-D-PHexomutase_a/b/a-I/II/III"/>
</dbReference>
<dbReference type="PANTHER" id="PTHR42946">
    <property type="entry name" value="PHOSPHOHEXOSE MUTASE"/>
    <property type="match status" value="1"/>
</dbReference>
<feature type="domain" description="Alpha-D-phosphohexomutase alpha/beta/alpha" evidence="4">
    <location>
        <begin position="24"/>
        <end position="168"/>
    </location>
</feature>
<evidence type="ECO:0000259" key="4">
    <source>
        <dbReference type="Pfam" id="PF02878"/>
    </source>
</evidence>
<gene>
    <name evidence="5" type="ORF">METZ01_LOCUS250108</name>
</gene>
<evidence type="ECO:0000256" key="1">
    <source>
        <dbReference type="ARBA" id="ARBA00001946"/>
    </source>
</evidence>
<evidence type="ECO:0000313" key="5">
    <source>
        <dbReference type="EMBL" id="SVB97254.1"/>
    </source>
</evidence>
<keyword evidence="3" id="KW-0597">Phosphoprotein</keyword>
<comment type="similarity">
    <text evidence="2">Belongs to the phosphohexose mutase family.</text>
</comment>
<dbReference type="GO" id="GO:0005975">
    <property type="term" value="P:carbohydrate metabolic process"/>
    <property type="evidence" value="ECO:0007669"/>
    <property type="project" value="InterPro"/>
</dbReference>
<dbReference type="AlphaFoldDB" id="A0A382IC21"/>
<dbReference type="InterPro" id="IPR005841">
    <property type="entry name" value="Alpha-D-phosphohexomutase_SF"/>
</dbReference>
<comment type="cofactor">
    <cofactor evidence="1">
        <name>Mg(2+)</name>
        <dbReference type="ChEBI" id="CHEBI:18420"/>
    </cofactor>
</comment>
<dbReference type="GO" id="GO:0000287">
    <property type="term" value="F:magnesium ion binding"/>
    <property type="evidence" value="ECO:0007669"/>
    <property type="project" value="InterPro"/>
</dbReference>
<name>A0A382IC21_9ZZZZ</name>
<dbReference type="PRINTS" id="PR00509">
    <property type="entry name" value="PGMPMM"/>
</dbReference>
<dbReference type="PROSITE" id="PS00710">
    <property type="entry name" value="PGM_PMM"/>
    <property type="match status" value="1"/>
</dbReference>
<evidence type="ECO:0000256" key="3">
    <source>
        <dbReference type="ARBA" id="ARBA00022553"/>
    </source>
</evidence>
<proteinExistence type="inferred from homology"/>
<dbReference type="GO" id="GO:0004615">
    <property type="term" value="F:phosphomannomutase activity"/>
    <property type="evidence" value="ECO:0007669"/>
    <property type="project" value="TreeGrafter"/>
</dbReference>
<organism evidence="5">
    <name type="scientific">marine metagenome</name>
    <dbReference type="NCBI Taxonomy" id="408172"/>
    <lineage>
        <taxon>unclassified sequences</taxon>
        <taxon>metagenomes</taxon>
        <taxon>ecological metagenomes</taxon>
    </lineage>
</organism>
<dbReference type="InterPro" id="IPR005844">
    <property type="entry name" value="A-D-PHexomutase_a/b/a-I"/>
</dbReference>
<dbReference type="Gene3D" id="3.40.120.10">
    <property type="entry name" value="Alpha-D-Glucose-1,6-Bisphosphate, subunit A, domain 3"/>
    <property type="match status" value="2"/>
</dbReference>
<dbReference type="InterPro" id="IPR050060">
    <property type="entry name" value="Phosphoglucosamine_mutase"/>
</dbReference>
<dbReference type="EMBL" id="UINC01066489">
    <property type="protein sequence ID" value="SVB97254.1"/>
    <property type="molecule type" value="Genomic_DNA"/>
</dbReference>
<feature type="non-terminal residue" evidence="5">
    <location>
        <position position="296"/>
    </location>
</feature>
<evidence type="ECO:0000256" key="2">
    <source>
        <dbReference type="ARBA" id="ARBA00010231"/>
    </source>
</evidence>
<dbReference type="InterPro" id="IPR016066">
    <property type="entry name" value="A-D-PHexomutase_CS"/>
</dbReference>
<accession>A0A382IC21</accession>
<sequence>MPPKRSSKSLSKKSLVTSGFRLQGTDGIRCEVKTTSSEVTGLTPQETFLKLGFITKEFMEIYAYAHVKQLILKGKARAGDNIVVGWDPRDPRGNFTSAVVSGVCKAGANALILGVVPTPLVPMYMLYKNALAGFMVTASHNPKDQNGIKTFCSFRGLKLLPENDVTLTRAVLEVNPSALNKLSLKGKRIDSRIEALKLFYRFSLEPENTWVPVEQANYLFKNITLVVDAANGSLSEIAAEIFRQAGFREVIEVNARLNGDVNLESGVADLEGKTLITSKMIQKNTGSLSKHLAVTK</sequence>
<dbReference type="PANTHER" id="PTHR42946:SF1">
    <property type="entry name" value="PHOSPHOGLUCOMUTASE (ALPHA-D-GLUCOSE-1,6-BISPHOSPHATE-DEPENDENT)"/>
    <property type="match status" value="1"/>
</dbReference>
<dbReference type="SUPFAM" id="SSF53738">
    <property type="entry name" value="Phosphoglucomutase, first 3 domains"/>
    <property type="match status" value="1"/>
</dbReference>